<evidence type="ECO:0000259" key="1">
    <source>
        <dbReference type="Pfam" id="PF05192"/>
    </source>
</evidence>
<dbReference type="EMBL" id="CAAALY010260178">
    <property type="protein sequence ID" value="VEL39132.1"/>
    <property type="molecule type" value="Genomic_DNA"/>
</dbReference>
<sequence length="102" mass="11897">MKGDETCAHAFTLDRFSLDNYVRLDSAALRALHLLPGPDDTNRHQSVYGVLNRCRTPQGQRLLSQWIRQPLTDVTQISKFFILLFLFTLNRSNYTYIKMQFS</sequence>
<dbReference type="InterPro" id="IPR045076">
    <property type="entry name" value="MutS"/>
</dbReference>
<evidence type="ECO:0000313" key="2">
    <source>
        <dbReference type="EMBL" id="VEL39132.1"/>
    </source>
</evidence>
<dbReference type="Gene3D" id="6.10.140.80">
    <property type="match status" value="1"/>
</dbReference>
<dbReference type="PANTHER" id="PTHR11361:SF35">
    <property type="entry name" value="DNA MISMATCH REPAIR PROTEIN MSH2"/>
    <property type="match status" value="1"/>
</dbReference>
<reference evidence="2" key="1">
    <citation type="submission" date="2018-11" db="EMBL/GenBank/DDBJ databases">
        <authorList>
            <consortium name="Pathogen Informatics"/>
        </authorList>
    </citation>
    <scope>NUCLEOTIDE SEQUENCE</scope>
</reference>
<keyword evidence="3" id="KW-1185">Reference proteome</keyword>
<gene>
    <name evidence="2" type="ORF">PXEA_LOCUS32572</name>
</gene>
<accession>A0A3S5B7Z6</accession>
<dbReference type="SUPFAM" id="SSF48334">
    <property type="entry name" value="DNA repair protein MutS, domain III"/>
    <property type="match status" value="1"/>
</dbReference>
<dbReference type="Proteomes" id="UP000784294">
    <property type="component" value="Unassembled WGS sequence"/>
</dbReference>
<dbReference type="OrthoDB" id="295033at2759"/>
<feature type="domain" description="DNA mismatch repair protein MutS core" evidence="1">
    <location>
        <begin position="27"/>
        <end position="78"/>
    </location>
</feature>
<dbReference type="GO" id="GO:0006298">
    <property type="term" value="P:mismatch repair"/>
    <property type="evidence" value="ECO:0007669"/>
    <property type="project" value="InterPro"/>
</dbReference>
<dbReference type="InterPro" id="IPR036187">
    <property type="entry name" value="DNA_mismatch_repair_MutS_sf"/>
</dbReference>
<name>A0A3S5B7Z6_9PLAT</name>
<dbReference type="GO" id="GO:0032301">
    <property type="term" value="C:MutSalpha complex"/>
    <property type="evidence" value="ECO:0007669"/>
    <property type="project" value="TreeGrafter"/>
</dbReference>
<comment type="caution">
    <text evidence="2">The sequence shown here is derived from an EMBL/GenBank/DDBJ whole genome shotgun (WGS) entry which is preliminary data.</text>
</comment>
<dbReference type="Pfam" id="PF05192">
    <property type="entry name" value="MutS_III"/>
    <property type="match status" value="1"/>
</dbReference>
<organism evidence="2 3">
    <name type="scientific">Protopolystoma xenopodis</name>
    <dbReference type="NCBI Taxonomy" id="117903"/>
    <lineage>
        <taxon>Eukaryota</taxon>
        <taxon>Metazoa</taxon>
        <taxon>Spiralia</taxon>
        <taxon>Lophotrochozoa</taxon>
        <taxon>Platyhelminthes</taxon>
        <taxon>Monogenea</taxon>
        <taxon>Polyopisthocotylea</taxon>
        <taxon>Polystomatidea</taxon>
        <taxon>Polystomatidae</taxon>
        <taxon>Protopolystoma</taxon>
    </lineage>
</organism>
<dbReference type="PANTHER" id="PTHR11361">
    <property type="entry name" value="DNA MISMATCH REPAIR PROTEIN MUTS FAMILY MEMBER"/>
    <property type="match status" value="1"/>
</dbReference>
<dbReference type="GO" id="GO:0030983">
    <property type="term" value="F:mismatched DNA binding"/>
    <property type="evidence" value="ECO:0007669"/>
    <property type="project" value="InterPro"/>
</dbReference>
<proteinExistence type="predicted"/>
<protein>
    <recommendedName>
        <fullName evidence="1">DNA mismatch repair protein MutS core domain-containing protein</fullName>
    </recommendedName>
</protein>
<dbReference type="GO" id="GO:0140664">
    <property type="term" value="F:ATP-dependent DNA damage sensor activity"/>
    <property type="evidence" value="ECO:0007669"/>
    <property type="project" value="InterPro"/>
</dbReference>
<evidence type="ECO:0000313" key="3">
    <source>
        <dbReference type="Proteomes" id="UP000784294"/>
    </source>
</evidence>
<dbReference type="AlphaFoldDB" id="A0A3S5B7Z6"/>
<dbReference type="GO" id="GO:0006312">
    <property type="term" value="P:mitotic recombination"/>
    <property type="evidence" value="ECO:0007669"/>
    <property type="project" value="TreeGrafter"/>
</dbReference>
<dbReference type="InterPro" id="IPR007696">
    <property type="entry name" value="DNA_mismatch_repair_MutS_core"/>
</dbReference>
<dbReference type="GO" id="GO:0005524">
    <property type="term" value="F:ATP binding"/>
    <property type="evidence" value="ECO:0007669"/>
    <property type="project" value="InterPro"/>
</dbReference>